<dbReference type="Proteomes" id="UP000466578">
    <property type="component" value="Chromosome"/>
</dbReference>
<evidence type="ECO:0008006" key="3">
    <source>
        <dbReference type="Google" id="ProtNLM"/>
    </source>
</evidence>
<protein>
    <recommendedName>
        <fullName evidence="3">4Fe-4S ferredoxin-type domain-containing protein</fullName>
    </recommendedName>
</protein>
<dbReference type="EMBL" id="AP022597">
    <property type="protein sequence ID" value="BBY69202.1"/>
    <property type="molecule type" value="Genomic_DNA"/>
</dbReference>
<reference evidence="1 2" key="1">
    <citation type="journal article" date="2019" name="Emerg. Microbes Infect.">
        <title>Comprehensive subspecies identification of 175 nontuberculous mycobacteria species based on 7547 genomic profiles.</title>
        <authorList>
            <person name="Matsumoto Y."/>
            <person name="Kinjo T."/>
            <person name="Motooka D."/>
            <person name="Nabeya D."/>
            <person name="Jung N."/>
            <person name="Uechi K."/>
            <person name="Horii T."/>
            <person name="Iida T."/>
            <person name="Fujita J."/>
            <person name="Nakamura S."/>
        </authorList>
    </citation>
    <scope>NUCLEOTIDE SEQUENCE [LARGE SCALE GENOMIC DNA]</scope>
    <source>
        <strain evidence="1 2">JCM 30622</strain>
    </source>
</reference>
<accession>A0ABM7K5B8</accession>
<organism evidence="1 2">
    <name type="scientific">Mycobacterium paraintracellulare</name>
    <dbReference type="NCBI Taxonomy" id="1138383"/>
    <lineage>
        <taxon>Bacteria</taxon>
        <taxon>Bacillati</taxon>
        <taxon>Actinomycetota</taxon>
        <taxon>Actinomycetes</taxon>
        <taxon>Mycobacteriales</taxon>
        <taxon>Mycobacteriaceae</taxon>
        <taxon>Mycobacterium</taxon>
        <taxon>Mycobacterium avium complex (MAC)</taxon>
    </lineage>
</organism>
<proteinExistence type="predicted"/>
<sequence length="65" mass="6468">MASGQIIATETTPAREGPDCPEIRCDGCQLDCPGLGVGAGYASHFSKAIGMNGPQDGSGSGATRV</sequence>
<evidence type="ECO:0000313" key="2">
    <source>
        <dbReference type="Proteomes" id="UP000466578"/>
    </source>
</evidence>
<name>A0ABM7K5B8_9MYCO</name>
<gene>
    <name evidence="1" type="ORF">MPRI_13890</name>
</gene>
<keyword evidence="2" id="KW-1185">Reference proteome</keyword>
<evidence type="ECO:0000313" key="1">
    <source>
        <dbReference type="EMBL" id="BBY69202.1"/>
    </source>
</evidence>